<accession>A0A9D2TDX6</accession>
<evidence type="ECO:0000256" key="4">
    <source>
        <dbReference type="ARBA" id="ARBA00023163"/>
    </source>
</evidence>
<dbReference type="Pfam" id="PF03466">
    <property type="entry name" value="LysR_substrate"/>
    <property type="match status" value="1"/>
</dbReference>
<evidence type="ECO:0000313" key="7">
    <source>
        <dbReference type="Proteomes" id="UP000823886"/>
    </source>
</evidence>
<dbReference type="AlphaFoldDB" id="A0A9D2TDX6"/>
<dbReference type="InterPro" id="IPR000847">
    <property type="entry name" value="LysR_HTH_N"/>
</dbReference>
<organism evidence="6 7">
    <name type="scientific">Candidatus Blautia merdavium</name>
    <dbReference type="NCBI Taxonomy" id="2838494"/>
    <lineage>
        <taxon>Bacteria</taxon>
        <taxon>Bacillati</taxon>
        <taxon>Bacillota</taxon>
        <taxon>Clostridia</taxon>
        <taxon>Lachnospirales</taxon>
        <taxon>Lachnospiraceae</taxon>
        <taxon>Blautia</taxon>
    </lineage>
</organism>
<evidence type="ECO:0000256" key="3">
    <source>
        <dbReference type="ARBA" id="ARBA00023125"/>
    </source>
</evidence>
<dbReference type="GO" id="GO:0003700">
    <property type="term" value="F:DNA-binding transcription factor activity"/>
    <property type="evidence" value="ECO:0007669"/>
    <property type="project" value="InterPro"/>
</dbReference>
<dbReference type="EMBL" id="DWVZ01000221">
    <property type="protein sequence ID" value="HJC64962.1"/>
    <property type="molecule type" value="Genomic_DNA"/>
</dbReference>
<dbReference type="InterPro" id="IPR005119">
    <property type="entry name" value="LysR_subst-bd"/>
</dbReference>
<dbReference type="Gene3D" id="3.40.190.290">
    <property type="match status" value="1"/>
</dbReference>
<dbReference type="Gene3D" id="1.10.10.10">
    <property type="entry name" value="Winged helix-like DNA-binding domain superfamily/Winged helix DNA-binding domain"/>
    <property type="match status" value="1"/>
</dbReference>
<keyword evidence="3" id="KW-0238">DNA-binding</keyword>
<proteinExistence type="inferred from homology"/>
<comment type="caution">
    <text evidence="6">The sequence shown here is derived from an EMBL/GenBank/DDBJ whole genome shotgun (WGS) entry which is preliminary data.</text>
</comment>
<dbReference type="PANTHER" id="PTHR30126:SF40">
    <property type="entry name" value="HTH-TYPE TRANSCRIPTIONAL REGULATOR GLTR"/>
    <property type="match status" value="1"/>
</dbReference>
<name>A0A9D2TDX6_9FIRM</name>
<dbReference type="Proteomes" id="UP000823886">
    <property type="component" value="Unassembled WGS sequence"/>
</dbReference>
<reference evidence="6" key="1">
    <citation type="journal article" date="2021" name="PeerJ">
        <title>Extensive microbial diversity within the chicken gut microbiome revealed by metagenomics and culture.</title>
        <authorList>
            <person name="Gilroy R."/>
            <person name="Ravi A."/>
            <person name="Getino M."/>
            <person name="Pursley I."/>
            <person name="Horton D.L."/>
            <person name="Alikhan N.F."/>
            <person name="Baker D."/>
            <person name="Gharbi K."/>
            <person name="Hall N."/>
            <person name="Watson M."/>
            <person name="Adriaenssens E.M."/>
            <person name="Foster-Nyarko E."/>
            <person name="Jarju S."/>
            <person name="Secka A."/>
            <person name="Antonio M."/>
            <person name="Oren A."/>
            <person name="Chaudhuri R.R."/>
            <person name="La Ragione R."/>
            <person name="Hildebrand F."/>
            <person name="Pallen M.J."/>
        </authorList>
    </citation>
    <scope>NUCLEOTIDE SEQUENCE</scope>
    <source>
        <strain evidence="6">ChiBcec2-3848</strain>
    </source>
</reference>
<dbReference type="GO" id="GO:0000976">
    <property type="term" value="F:transcription cis-regulatory region binding"/>
    <property type="evidence" value="ECO:0007669"/>
    <property type="project" value="TreeGrafter"/>
</dbReference>
<dbReference type="PROSITE" id="PS50931">
    <property type="entry name" value="HTH_LYSR"/>
    <property type="match status" value="1"/>
</dbReference>
<dbReference type="InterPro" id="IPR036388">
    <property type="entry name" value="WH-like_DNA-bd_sf"/>
</dbReference>
<dbReference type="InterPro" id="IPR036390">
    <property type="entry name" value="WH_DNA-bd_sf"/>
</dbReference>
<keyword evidence="4" id="KW-0804">Transcription</keyword>
<comment type="similarity">
    <text evidence="1">Belongs to the LysR transcriptional regulatory family.</text>
</comment>
<dbReference type="PANTHER" id="PTHR30126">
    <property type="entry name" value="HTH-TYPE TRANSCRIPTIONAL REGULATOR"/>
    <property type="match status" value="1"/>
</dbReference>
<gene>
    <name evidence="6" type="ORF">H9753_15320</name>
</gene>
<dbReference type="Pfam" id="PF00126">
    <property type="entry name" value="HTH_1"/>
    <property type="match status" value="1"/>
</dbReference>
<keyword evidence="2" id="KW-0805">Transcription regulation</keyword>
<dbReference type="PRINTS" id="PR00039">
    <property type="entry name" value="HTHLYSR"/>
</dbReference>
<feature type="domain" description="HTH lysR-type" evidence="5">
    <location>
        <begin position="1"/>
        <end position="58"/>
    </location>
</feature>
<dbReference type="SUPFAM" id="SSF53850">
    <property type="entry name" value="Periplasmic binding protein-like II"/>
    <property type="match status" value="1"/>
</dbReference>
<evidence type="ECO:0000259" key="5">
    <source>
        <dbReference type="PROSITE" id="PS50931"/>
    </source>
</evidence>
<sequence length="294" mass="33423">MTMKHVKIFIAVCDTGSMTAAARKLFMAQPAVSFAIAEMEDYYGQKLFDRISNRLFITEAGKHFLSYARQVSALFDEMENEIKNWDSVGTLKVGSSVTIGTYFLPHLIQEFKSSHPGVCLQVTIDNTPSLEELLLENHLDIALIEGLPSNKSIVFQKFYSDSLVFVCPPDHPFAGQIIEKSQLNHQDFLMKEKNSSERKLLEEFFQLEKISVNVVWESPSSHSLLNAAASGLGLAALSPKLCRQPLEKGSISSFRVENTQLEWAFHILHHQNKFLTNRMMDFIEMCAEWKWDPQ</sequence>
<evidence type="ECO:0000313" key="6">
    <source>
        <dbReference type="EMBL" id="HJC64962.1"/>
    </source>
</evidence>
<evidence type="ECO:0000256" key="1">
    <source>
        <dbReference type="ARBA" id="ARBA00009437"/>
    </source>
</evidence>
<dbReference type="FunFam" id="1.10.10.10:FF:000001">
    <property type="entry name" value="LysR family transcriptional regulator"/>
    <property type="match status" value="1"/>
</dbReference>
<evidence type="ECO:0000256" key="2">
    <source>
        <dbReference type="ARBA" id="ARBA00023015"/>
    </source>
</evidence>
<dbReference type="SUPFAM" id="SSF46785">
    <property type="entry name" value="Winged helix' DNA-binding domain"/>
    <property type="match status" value="1"/>
</dbReference>
<reference evidence="6" key="2">
    <citation type="submission" date="2021-04" db="EMBL/GenBank/DDBJ databases">
        <authorList>
            <person name="Gilroy R."/>
        </authorList>
    </citation>
    <scope>NUCLEOTIDE SEQUENCE</scope>
    <source>
        <strain evidence="6">ChiBcec2-3848</strain>
    </source>
</reference>
<protein>
    <submittedName>
        <fullName evidence="6">LysR family transcriptional regulator</fullName>
    </submittedName>
</protein>